<evidence type="ECO:0000313" key="2">
    <source>
        <dbReference type="Proteomes" id="UP000815325"/>
    </source>
</evidence>
<evidence type="ECO:0000313" key="1">
    <source>
        <dbReference type="EMBL" id="KAF5828244.1"/>
    </source>
</evidence>
<accession>A0ABQ7G0W6</accession>
<protein>
    <recommendedName>
        <fullName evidence="3">Encoded protein</fullName>
    </recommendedName>
</protein>
<keyword evidence="2" id="KW-1185">Reference proteome</keyword>
<proteinExistence type="predicted"/>
<reference evidence="1" key="1">
    <citation type="submission" date="2017-08" db="EMBL/GenBank/DDBJ databases">
        <authorList>
            <person name="Polle J.E."/>
            <person name="Barry K."/>
            <person name="Cushman J."/>
            <person name="Schmutz J."/>
            <person name="Tran D."/>
            <person name="Hathwaick L.T."/>
            <person name="Yim W.C."/>
            <person name="Jenkins J."/>
            <person name="Mckie-Krisberg Z.M."/>
            <person name="Prochnik S."/>
            <person name="Lindquist E."/>
            <person name="Dockter R.B."/>
            <person name="Adam C."/>
            <person name="Molina H."/>
            <person name="Bunkerborg J."/>
            <person name="Jin E."/>
            <person name="Buchheim M."/>
            <person name="Magnuson J."/>
        </authorList>
    </citation>
    <scope>NUCLEOTIDE SEQUENCE</scope>
    <source>
        <strain evidence="1">CCAP 19/18</strain>
    </source>
</reference>
<dbReference type="EMBL" id="MU070335">
    <property type="protein sequence ID" value="KAF5828244.1"/>
    <property type="molecule type" value="Genomic_DNA"/>
</dbReference>
<organism evidence="1 2">
    <name type="scientific">Dunaliella salina</name>
    <name type="common">Green alga</name>
    <name type="synonym">Protococcus salinus</name>
    <dbReference type="NCBI Taxonomy" id="3046"/>
    <lineage>
        <taxon>Eukaryota</taxon>
        <taxon>Viridiplantae</taxon>
        <taxon>Chlorophyta</taxon>
        <taxon>core chlorophytes</taxon>
        <taxon>Chlorophyceae</taxon>
        <taxon>CS clade</taxon>
        <taxon>Chlamydomonadales</taxon>
        <taxon>Dunaliellaceae</taxon>
        <taxon>Dunaliella</taxon>
    </lineage>
</organism>
<dbReference type="Proteomes" id="UP000815325">
    <property type="component" value="Unassembled WGS sequence"/>
</dbReference>
<evidence type="ECO:0008006" key="3">
    <source>
        <dbReference type="Google" id="ProtNLM"/>
    </source>
</evidence>
<comment type="caution">
    <text evidence="1">The sequence shown here is derived from an EMBL/GenBank/DDBJ whole genome shotgun (WGS) entry which is preliminary data.</text>
</comment>
<sequence length="112" mass="12388">MDLASRGMQYGRDFETVILIWENSIKLPAGMPDARQMALQDGMLRSLHSCIALSLVITYLSDRGACGSGERRAVYSCMRLPPGIYLFSQPSCLHLHVCKIVALAQRHAGYST</sequence>
<name>A0ABQ7G0W6_DUNSA</name>
<gene>
    <name evidence="1" type="ORF">DUNSADRAFT_17983</name>
</gene>